<organism evidence="8 9">
    <name type="scientific">Papiliotrema laurentii</name>
    <name type="common">Cryptococcus laurentii</name>
    <dbReference type="NCBI Taxonomy" id="5418"/>
    <lineage>
        <taxon>Eukaryota</taxon>
        <taxon>Fungi</taxon>
        <taxon>Dikarya</taxon>
        <taxon>Basidiomycota</taxon>
        <taxon>Agaricomycotina</taxon>
        <taxon>Tremellomycetes</taxon>
        <taxon>Tremellales</taxon>
        <taxon>Rhynchogastremaceae</taxon>
        <taxon>Papiliotrema</taxon>
    </lineage>
</organism>
<dbReference type="GO" id="GO:0007189">
    <property type="term" value="P:adenylate cyclase-activating G protein-coupled receptor signaling pathway"/>
    <property type="evidence" value="ECO:0007669"/>
    <property type="project" value="TreeGrafter"/>
</dbReference>
<feature type="transmembrane region" description="Helical" evidence="6">
    <location>
        <begin position="598"/>
        <end position="621"/>
    </location>
</feature>
<keyword evidence="2 6" id="KW-0812">Transmembrane</keyword>
<feature type="region of interest" description="Disordered" evidence="5">
    <location>
        <begin position="693"/>
        <end position="727"/>
    </location>
</feature>
<dbReference type="CDD" id="cd00637">
    <property type="entry name" value="7tm_classA_rhodopsin-like"/>
    <property type="match status" value="1"/>
</dbReference>
<feature type="transmembrane region" description="Helical" evidence="6">
    <location>
        <begin position="217"/>
        <end position="238"/>
    </location>
</feature>
<feature type="region of interest" description="Disordered" evidence="5">
    <location>
        <begin position="355"/>
        <end position="550"/>
    </location>
</feature>
<evidence type="ECO:0000313" key="9">
    <source>
        <dbReference type="Proteomes" id="UP001182556"/>
    </source>
</evidence>
<protein>
    <recommendedName>
        <fullName evidence="7">G-protein coupled receptors family 1 profile domain-containing protein</fullName>
    </recommendedName>
</protein>
<dbReference type="PANTHER" id="PTHR23112">
    <property type="entry name" value="G PROTEIN-COUPLED RECEPTOR 157-RELATED"/>
    <property type="match status" value="1"/>
</dbReference>
<dbReference type="Proteomes" id="UP001182556">
    <property type="component" value="Unassembled WGS sequence"/>
</dbReference>
<dbReference type="PANTHER" id="PTHR23112:SF0">
    <property type="entry name" value="TRANSMEMBRANE PROTEIN 116"/>
    <property type="match status" value="1"/>
</dbReference>
<keyword evidence="3 6" id="KW-1133">Transmembrane helix</keyword>
<evidence type="ECO:0000256" key="5">
    <source>
        <dbReference type="SAM" id="MobiDB-lite"/>
    </source>
</evidence>
<evidence type="ECO:0000313" key="8">
    <source>
        <dbReference type="EMBL" id="KAK1921665.1"/>
    </source>
</evidence>
<dbReference type="InterPro" id="IPR000276">
    <property type="entry name" value="GPCR_Rhodpsn"/>
</dbReference>
<dbReference type="InterPro" id="IPR017452">
    <property type="entry name" value="GPCR_Rhodpsn_7TM"/>
</dbReference>
<evidence type="ECO:0000256" key="2">
    <source>
        <dbReference type="ARBA" id="ARBA00022692"/>
    </source>
</evidence>
<proteinExistence type="predicted"/>
<dbReference type="GO" id="GO:0004930">
    <property type="term" value="F:G protein-coupled receptor activity"/>
    <property type="evidence" value="ECO:0007669"/>
    <property type="project" value="InterPro"/>
</dbReference>
<evidence type="ECO:0000259" key="7">
    <source>
        <dbReference type="PROSITE" id="PS50262"/>
    </source>
</evidence>
<name>A0AAD9CUB8_PAPLA</name>
<dbReference type="EMBL" id="JAODAN010000010">
    <property type="protein sequence ID" value="KAK1921665.1"/>
    <property type="molecule type" value="Genomic_DNA"/>
</dbReference>
<feature type="transmembrane region" description="Helical" evidence="6">
    <location>
        <begin position="171"/>
        <end position="197"/>
    </location>
</feature>
<dbReference type="AlphaFoldDB" id="A0AAD9CUB8"/>
<gene>
    <name evidence="8" type="ORF">DB88DRAFT_498785</name>
</gene>
<reference evidence="8" key="1">
    <citation type="submission" date="2023-02" db="EMBL/GenBank/DDBJ databases">
        <title>Identification and recombinant expression of a fungal hydrolase from Papiliotrema laurentii that hydrolyzes apple cutin and clears colloidal polyester polyurethane.</title>
        <authorList>
            <consortium name="DOE Joint Genome Institute"/>
            <person name="Roman V.A."/>
            <person name="Bojanowski C."/>
            <person name="Crable B.R."/>
            <person name="Wagner D.N."/>
            <person name="Hung C.S."/>
            <person name="Nadeau L.J."/>
            <person name="Schratz L."/>
            <person name="Haridas S."/>
            <person name="Pangilinan J."/>
            <person name="Lipzen A."/>
            <person name="Na H."/>
            <person name="Yan M."/>
            <person name="Ng V."/>
            <person name="Grigoriev I.V."/>
            <person name="Spatafora J.W."/>
            <person name="Barlow D."/>
            <person name="Biffinger J."/>
            <person name="Kelley-Loughnane N."/>
            <person name="Varaljay V.A."/>
            <person name="Crookes-Goodson W.J."/>
        </authorList>
    </citation>
    <scope>NUCLEOTIDE SEQUENCE</scope>
    <source>
        <strain evidence="8">5307AH</strain>
    </source>
</reference>
<feature type="transmembrane region" description="Helical" evidence="6">
    <location>
        <begin position="53"/>
        <end position="79"/>
    </location>
</feature>
<dbReference type="PROSITE" id="PS50262">
    <property type="entry name" value="G_PROTEIN_RECEP_F1_2"/>
    <property type="match status" value="1"/>
</dbReference>
<feature type="transmembrane region" description="Helical" evidence="6">
    <location>
        <begin position="141"/>
        <end position="159"/>
    </location>
</feature>
<accession>A0AAD9CUB8</accession>
<keyword evidence="9" id="KW-1185">Reference proteome</keyword>
<keyword evidence="4 6" id="KW-0472">Membrane</keyword>
<feature type="compositionally biased region" description="Polar residues" evidence="5">
    <location>
        <begin position="444"/>
        <end position="465"/>
    </location>
</feature>
<feature type="compositionally biased region" description="Low complexity" evidence="5">
    <location>
        <begin position="387"/>
        <end position="407"/>
    </location>
</feature>
<feature type="compositionally biased region" description="Polar residues" evidence="5">
    <location>
        <begin position="693"/>
        <end position="709"/>
    </location>
</feature>
<dbReference type="GO" id="GO:0005886">
    <property type="term" value="C:plasma membrane"/>
    <property type="evidence" value="ECO:0007669"/>
    <property type="project" value="TreeGrafter"/>
</dbReference>
<feature type="transmembrane region" description="Helical" evidence="6">
    <location>
        <begin position="633"/>
        <end position="653"/>
    </location>
</feature>
<feature type="region of interest" description="Disordered" evidence="5">
    <location>
        <begin position="744"/>
        <end position="801"/>
    </location>
</feature>
<feature type="compositionally biased region" description="Basic and acidic residues" evidence="5">
    <location>
        <begin position="530"/>
        <end position="549"/>
    </location>
</feature>
<feature type="transmembrane region" description="Helical" evidence="6">
    <location>
        <begin position="91"/>
        <end position="115"/>
    </location>
</feature>
<feature type="compositionally biased region" description="Polar residues" evidence="5">
    <location>
        <begin position="769"/>
        <end position="778"/>
    </location>
</feature>
<sequence length="801" mass="86889">MSIPLGSSAGSDSIPWPNATMEVSTALATSFRKVSEERWRVANVSTSVESDEWVLIVDAFILSATIAGALLILGSMAFLEWKGRPSTTRMRLVQSLVLSDLSLGITGLIGVSLSLHPGGLHPGSACDGLGVVIVTILWSEHLWTLSLAIATFMILIHPLHRFTLYLEKNWWMLWILVWVVAIVVSIAGYVSFGVVPSGGICYYPSSTAALFGSLMQFIPRAFVFLVISVLYARLFIFLRRPDRIRSPYSNSFTGSSQERRSRALSSGGFKPIGVISTMFRKAPPKDFEREHVIERKFSVADPGLAAEPAPINENAPAAPAQLPTLRSSAATEVAPWERVELPVFQVDGQRFGGAASNTVHSPNSSQLWSSWKGLGGGSHAHGRKRPSNASSSSPPPQSSRRFGSGSSLDPVQAPPRNSTPTIVPPRLEPIPASVDPLTREDGQSYPTQNPSFYQSRGSWPNSISPSERFRNFSLTSDVPAPGNSLTTSSPTDTDRRPSATTQDSRRSSGLMIARKDFGLEGNEETGTTGSRRDSEKRPSANPTVDHDGDREDEDWDLLQMLQQSAPPREALDRFAPPEGETVELVEESMASYLNRKTALLMLWFPLGYVMLFSVSLVRLIYDFVGRPPVALRAISRWFIFAQGILDALIYGLVEWHTKRVVRKRVKKGTFSQPSPSGGSSSWPKALRVRRGHLNSSTAASQSGNGSDSVNDPLGRRDGKMSTASRPGVTFSAIGERSILRELDLLDDKEGAGQNGTDSRRGSGKESVATEMTSESSASGVVGKEQHGAGVKAPEGTVSGRR</sequence>
<evidence type="ECO:0000256" key="6">
    <source>
        <dbReference type="SAM" id="Phobius"/>
    </source>
</evidence>
<evidence type="ECO:0000256" key="1">
    <source>
        <dbReference type="ARBA" id="ARBA00004141"/>
    </source>
</evidence>
<evidence type="ECO:0000256" key="4">
    <source>
        <dbReference type="ARBA" id="ARBA00023136"/>
    </source>
</evidence>
<dbReference type="Gene3D" id="1.20.1070.10">
    <property type="entry name" value="Rhodopsin 7-helix transmembrane proteins"/>
    <property type="match status" value="1"/>
</dbReference>
<comment type="caution">
    <text evidence="8">The sequence shown here is derived from an EMBL/GenBank/DDBJ whole genome shotgun (WGS) entry which is preliminary data.</text>
</comment>
<dbReference type="SUPFAM" id="SSF81321">
    <property type="entry name" value="Family A G protein-coupled receptor-like"/>
    <property type="match status" value="1"/>
</dbReference>
<feature type="domain" description="G-protein coupled receptors family 1 profile" evidence="7">
    <location>
        <begin position="68"/>
        <end position="264"/>
    </location>
</feature>
<evidence type="ECO:0000256" key="3">
    <source>
        <dbReference type="ARBA" id="ARBA00022989"/>
    </source>
</evidence>
<comment type="subcellular location">
    <subcellularLocation>
        <location evidence="1">Membrane</location>
        <topology evidence="1">Multi-pass membrane protein</topology>
    </subcellularLocation>
</comment>
<dbReference type="Pfam" id="PF00001">
    <property type="entry name" value="7tm_1"/>
    <property type="match status" value="1"/>
</dbReference>